<dbReference type="RefSeq" id="WP_070947796.1">
    <property type="nucleotide sequence ID" value="NZ_MLIQ01000042.1"/>
</dbReference>
<dbReference type="EMBL" id="MLIQ01000042">
    <property type="protein sequence ID" value="OHU47178.1"/>
    <property type="molecule type" value="Genomic_DNA"/>
</dbReference>
<accession>A0A1S1LCN9</accession>
<proteinExistence type="predicted"/>
<evidence type="ECO:0000313" key="2">
    <source>
        <dbReference type="Proteomes" id="UP000180043"/>
    </source>
</evidence>
<reference evidence="1 2" key="1">
    <citation type="submission" date="2016-10" db="EMBL/GenBank/DDBJ databases">
        <title>Evaluation of Human, Veterinary and Environmental Mycobacterium chelonae Isolates by Core Genome Phylogenomic Analysis, Targeted Gene Comparison, and Anti-microbial Susceptibility Patterns: A Tale of Mistaken Identities.</title>
        <authorList>
            <person name="Fogelson S.B."/>
            <person name="Camus A.C."/>
            <person name="Lorenz W."/>
            <person name="Vasireddy R."/>
            <person name="Vasireddy S."/>
            <person name="Smith T."/>
            <person name="Brown-Elliott B.A."/>
            <person name="Wallace R.J.Jr."/>
            <person name="Hasan N.A."/>
            <person name="Reischl U."/>
            <person name="Sanchez S."/>
        </authorList>
    </citation>
    <scope>NUCLEOTIDE SEQUENCE [LARGE SCALE GENOMIC DNA]</scope>
    <source>
        <strain evidence="1 2">15515</strain>
    </source>
</reference>
<protein>
    <submittedName>
        <fullName evidence="1">Uncharacterized protein</fullName>
    </submittedName>
</protein>
<dbReference type="Proteomes" id="UP000180043">
    <property type="component" value="Unassembled WGS sequence"/>
</dbReference>
<sequence>MVVLSAIGAQALGQALEVAEIGSWVQLEHACANAHIDVEKVAEILFDTLKIELQFGVGYLEAGHLVTEEPWFAEQPDAVREIDELNASARKSGLAMRYQLAYRLASVPQRLSQEVRR</sequence>
<organism evidence="1 2">
    <name type="scientific">Mycobacteroides chelonae</name>
    <name type="common">Mycobacterium chelonae</name>
    <dbReference type="NCBI Taxonomy" id="1774"/>
    <lineage>
        <taxon>Bacteria</taxon>
        <taxon>Bacillati</taxon>
        <taxon>Actinomycetota</taxon>
        <taxon>Actinomycetes</taxon>
        <taxon>Mycobacteriales</taxon>
        <taxon>Mycobacteriaceae</taxon>
        <taxon>Mycobacteroides</taxon>
    </lineage>
</organism>
<comment type="caution">
    <text evidence="1">The sequence shown here is derived from an EMBL/GenBank/DDBJ whole genome shotgun (WGS) entry which is preliminary data.</text>
</comment>
<evidence type="ECO:0000313" key="1">
    <source>
        <dbReference type="EMBL" id="OHU47178.1"/>
    </source>
</evidence>
<gene>
    <name evidence="1" type="ORF">BKG82_26335</name>
</gene>
<name>A0A1S1LCN9_MYCCH</name>
<dbReference type="AlphaFoldDB" id="A0A1S1LCN9"/>